<name>A0A0D0DS23_9AGAM</name>
<feature type="domain" description="Wax synthase" evidence="9">
    <location>
        <begin position="246"/>
        <end position="325"/>
    </location>
</feature>
<evidence type="ECO:0000259" key="9">
    <source>
        <dbReference type="Pfam" id="PF13813"/>
    </source>
</evidence>
<dbReference type="HOGENOM" id="CLU_034105_0_0_1"/>
<dbReference type="EMBL" id="KN825008">
    <property type="protein sequence ID" value="KIK96033.1"/>
    <property type="molecule type" value="Genomic_DNA"/>
</dbReference>
<evidence type="ECO:0000256" key="3">
    <source>
        <dbReference type="ARBA" id="ARBA00007282"/>
    </source>
</evidence>
<evidence type="ECO:0000256" key="2">
    <source>
        <dbReference type="ARBA" id="ARBA00005179"/>
    </source>
</evidence>
<dbReference type="PANTHER" id="PTHR31595">
    <property type="entry name" value="LONG-CHAIN-ALCOHOL O-FATTY-ACYLTRANSFERASE 3-RELATED"/>
    <property type="match status" value="1"/>
</dbReference>
<reference evidence="10 11" key="1">
    <citation type="submission" date="2014-04" db="EMBL/GenBank/DDBJ databases">
        <authorList>
            <consortium name="DOE Joint Genome Institute"/>
            <person name="Kuo A."/>
            <person name="Kohler A."/>
            <person name="Jargeat P."/>
            <person name="Nagy L.G."/>
            <person name="Floudas D."/>
            <person name="Copeland A."/>
            <person name="Barry K.W."/>
            <person name="Cichocki N."/>
            <person name="Veneault-Fourrey C."/>
            <person name="LaButti K."/>
            <person name="Lindquist E.A."/>
            <person name="Lipzen A."/>
            <person name="Lundell T."/>
            <person name="Morin E."/>
            <person name="Murat C."/>
            <person name="Sun H."/>
            <person name="Tunlid A."/>
            <person name="Henrissat B."/>
            <person name="Grigoriev I.V."/>
            <person name="Hibbett D.S."/>
            <person name="Martin F."/>
            <person name="Nordberg H.P."/>
            <person name="Cantor M.N."/>
            <person name="Hua S.X."/>
        </authorList>
    </citation>
    <scope>NUCLEOTIDE SEQUENCE [LARGE SCALE GENOMIC DNA]</scope>
    <source>
        <strain evidence="10 11">Ve08.2h10</strain>
    </source>
</reference>
<keyword evidence="11" id="KW-1185">Reference proteome</keyword>
<dbReference type="GO" id="GO:0016020">
    <property type="term" value="C:membrane"/>
    <property type="evidence" value="ECO:0007669"/>
    <property type="project" value="UniProtKB-SubCell"/>
</dbReference>
<feature type="transmembrane region" description="Helical" evidence="8">
    <location>
        <begin position="214"/>
        <end position="239"/>
    </location>
</feature>
<accession>A0A0D0DS23</accession>
<keyword evidence="4" id="KW-0808">Transferase</keyword>
<feature type="transmembrane region" description="Helical" evidence="8">
    <location>
        <begin position="15"/>
        <end position="36"/>
    </location>
</feature>
<comment type="subcellular location">
    <subcellularLocation>
        <location evidence="1">Membrane</location>
        <topology evidence="1">Multi-pass membrane protein</topology>
    </subcellularLocation>
</comment>
<feature type="transmembrane region" description="Helical" evidence="8">
    <location>
        <begin position="287"/>
        <end position="306"/>
    </location>
</feature>
<evidence type="ECO:0000256" key="7">
    <source>
        <dbReference type="ARBA" id="ARBA00023136"/>
    </source>
</evidence>
<dbReference type="GO" id="GO:0008374">
    <property type="term" value="F:O-acyltransferase activity"/>
    <property type="evidence" value="ECO:0007669"/>
    <property type="project" value="InterPro"/>
</dbReference>
<reference evidence="11" key="2">
    <citation type="submission" date="2015-01" db="EMBL/GenBank/DDBJ databases">
        <title>Evolutionary Origins and Diversification of the Mycorrhizal Mutualists.</title>
        <authorList>
            <consortium name="DOE Joint Genome Institute"/>
            <consortium name="Mycorrhizal Genomics Consortium"/>
            <person name="Kohler A."/>
            <person name="Kuo A."/>
            <person name="Nagy L.G."/>
            <person name="Floudas D."/>
            <person name="Copeland A."/>
            <person name="Barry K.W."/>
            <person name="Cichocki N."/>
            <person name="Veneault-Fourrey C."/>
            <person name="LaButti K."/>
            <person name="Lindquist E.A."/>
            <person name="Lipzen A."/>
            <person name="Lundell T."/>
            <person name="Morin E."/>
            <person name="Murat C."/>
            <person name="Riley R."/>
            <person name="Ohm R."/>
            <person name="Sun H."/>
            <person name="Tunlid A."/>
            <person name="Henrissat B."/>
            <person name="Grigoriev I.V."/>
            <person name="Hibbett D.S."/>
            <person name="Martin F."/>
        </authorList>
    </citation>
    <scope>NUCLEOTIDE SEQUENCE [LARGE SCALE GENOMIC DNA]</scope>
    <source>
        <strain evidence="11">Ve08.2h10</strain>
    </source>
</reference>
<proteinExistence type="inferred from homology"/>
<dbReference type="AlphaFoldDB" id="A0A0D0DS23"/>
<evidence type="ECO:0000256" key="1">
    <source>
        <dbReference type="ARBA" id="ARBA00004141"/>
    </source>
</evidence>
<dbReference type="OrthoDB" id="1077582at2759"/>
<dbReference type="Proteomes" id="UP000054538">
    <property type="component" value="Unassembled WGS sequence"/>
</dbReference>
<sequence length="402" mass="44072">MDFDSSTKVPLDASSAFTILLPAIATYFVTALLAILPGKVLIRRALLPLTLLCILRAVMYLDVSGGDPKKAHANQAFGLVMFMMSMRSIGWGILSGHVKASPGSEAGLNKRELSTSRRAVLLNASDLAFGFRELGWQGPSKPKTLLQGQPAQSQTHFLRKATFSGVLHLALCDFLQFGMQWFEPDSIGAPIGGSIFDPSLPCFKRYLRSTFISILFGGSIYVATQTVYLFFSVFGVAILRQSPNQWPPLFHSPWCSASLRELWGDRWHHLNRNYMIIVAARPLKRIAGEWCGLIGAFALSGLLHDLGLRAVGRGSDFVAVFGFFFMMGVGVIVESLWARWANKSVSGVYGWLWTSGWVALWGNGLVNAWLIRGAAAGSMVPDPVRPSKLVLSFIYYLAGTVT</sequence>
<dbReference type="InterPro" id="IPR032805">
    <property type="entry name" value="Wax_synthase_dom"/>
</dbReference>
<comment type="similarity">
    <text evidence="3">Belongs to the wax synthase family.</text>
</comment>
<dbReference type="GO" id="GO:0006629">
    <property type="term" value="P:lipid metabolic process"/>
    <property type="evidence" value="ECO:0007669"/>
    <property type="project" value="InterPro"/>
</dbReference>
<dbReference type="Pfam" id="PF13813">
    <property type="entry name" value="MBOAT_2"/>
    <property type="match status" value="1"/>
</dbReference>
<keyword evidence="7 8" id="KW-0472">Membrane</keyword>
<evidence type="ECO:0000256" key="4">
    <source>
        <dbReference type="ARBA" id="ARBA00022679"/>
    </source>
</evidence>
<dbReference type="InterPro" id="IPR044851">
    <property type="entry name" value="Wax_synthase"/>
</dbReference>
<evidence type="ECO:0000256" key="8">
    <source>
        <dbReference type="SAM" id="Phobius"/>
    </source>
</evidence>
<gene>
    <name evidence="10" type="ORF">PAXRUDRAFT_339915</name>
</gene>
<dbReference type="PANTHER" id="PTHR31595:SF57">
    <property type="entry name" value="OS04G0481900 PROTEIN"/>
    <property type="match status" value="1"/>
</dbReference>
<evidence type="ECO:0000256" key="5">
    <source>
        <dbReference type="ARBA" id="ARBA00022692"/>
    </source>
</evidence>
<organism evidence="10 11">
    <name type="scientific">Paxillus rubicundulus Ve08.2h10</name>
    <dbReference type="NCBI Taxonomy" id="930991"/>
    <lineage>
        <taxon>Eukaryota</taxon>
        <taxon>Fungi</taxon>
        <taxon>Dikarya</taxon>
        <taxon>Basidiomycota</taxon>
        <taxon>Agaricomycotina</taxon>
        <taxon>Agaricomycetes</taxon>
        <taxon>Agaricomycetidae</taxon>
        <taxon>Boletales</taxon>
        <taxon>Paxilineae</taxon>
        <taxon>Paxillaceae</taxon>
        <taxon>Paxillus</taxon>
    </lineage>
</organism>
<dbReference type="InParanoid" id="A0A0D0DS23"/>
<feature type="transmembrane region" description="Helical" evidence="8">
    <location>
        <begin position="350"/>
        <end position="371"/>
    </location>
</feature>
<evidence type="ECO:0000256" key="6">
    <source>
        <dbReference type="ARBA" id="ARBA00022989"/>
    </source>
</evidence>
<dbReference type="STRING" id="930991.A0A0D0DS23"/>
<keyword evidence="5 8" id="KW-0812">Transmembrane</keyword>
<keyword evidence="6 8" id="KW-1133">Transmembrane helix</keyword>
<evidence type="ECO:0000313" key="11">
    <source>
        <dbReference type="Proteomes" id="UP000054538"/>
    </source>
</evidence>
<feature type="transmembrane region" description="Helical" evidence="8">
    <location>
        <begin position="318"/>
        <end position="338"/>
    </location>
</feature>
<evidence type="ECO:0000313" key="10">
    <source>
        <dbReference type="EMBL" id="KIK96033.1"/>
    </source>
</evidence>
<comment type="pathway">
    <text evidence="2">Secondary metabolite biosynthesis.</text>
</comment>
<protein>
    <recommendedName>
        <fullName evidence="9">Wax synthase domain-containing protein</fullName>
    </recommendedName>
</protein>